<reference evidence="13" key="1">
    <citation type="submission" date="2016-04" db="EMBL/GenBank/DDBJ databases">
        <title>Comparative genomics of biotechnologically important yeasts.</title>
        <authorList>
            <consortium name="DOE Joint Genome Institute"/>
            <person name="Riley R."/>
            <person name="Haridas S."/>
            <person name="Wolfe K.H."/>
            <person name="Lopes M.R."/>
            <person name="Hittinger C.T."/>
            <person name="Goker M."/>
            <person name="Salamov A."/>
            <person name="Wisecaver J."/>
            <person name="Long T.M."/>
            <person name="Aerts A.L."/>
            <person name="Barry K."/>
            <person name="Choi C."/>
            <person name="Clum A."/>
            <person name="Coughlan A.Y."/>
            <person name="Deshpande S."/>
            <person name="Douglass A.P."/>
            <person name="Hanson S.J."/>
            <person name="Klenk H.-P."/>
            <person name="Labutti K."/>
            <person name="Lapidus A."/>
            <person name="Lindquist E."/>
            <person name="Lipzen A."/>
            <person name="Meier-Kolthoff J.P."/>
            <person name="Ohm R.A."/>
            <person name="Otillar R.P."/>
            <person name="Pangilinan J."/>
            <person name="Peng Y."/>
            <person name="Rokas A."/>
            <person name="Rosa C.A."/>
            <person name="Scheuner C."/>
            <person name="Sibirny A.A."/>
            <person name="Slot J.C."/>
            <person name="Stielow J.B."/>
            <person name="Sun H."/>
            <person name="Kurtzman C.P."/>
            <person name="Blackwell M."/>
            <person name="Grigoriev I.V."/>
            <person name="Jeffries T.W."/>
        </authorList>
    </citation>
    <scope>NUCLEOTIDE SEQUENCE [LARGE SCALE GENOMIC DNA]</scope>
    <source>
        <strain evidence="13">NRRL YB-2248</strain>
    </source>
</reference>
<keyword evidence="3" id="KW-0813">Transport</keyword>
<keyword evidence="4 7" id="KW-0812">Transmembrane</keyword>
<protein>
    <recommendedName>
        <fullName evidence="14">CSC1/OSCA1-like 7TM region domain-containing protein</fullName>
    </recommendedName>
</protein>
<dbReference type="Pfam" id="PF02714">
    <property type="entry name" value="RSN1_7TM"/>
    <property type="match status" value="1"/>
</dbReference>
<name>A0A1E4T008_9ASCO</name>
<feature type="transmembrane region" description="Helical" evidence="7">
    <location>
        <begin position="443"/>
        <end position="471"/>
    </location>
</feature>
<feature type="transmembrane region" description="Helical" evidence="7">
    <location>
        <begin position="491"/>
        <end position="520"/>
    </location>
</feature>
<evidence type="ECO:0000256" key="2">
    <source>
        <dbReference type="ARBA" id="ARBA00007779"/>
    </source>
</evidence>
<keyword evidence="6 7" id="KW-0472">Membrane</keyword>
<dbReference type="GO" id="GO:0005886">
    <property type="term" value="C:plasma membrane"/>
    <property type="evidence" value="ECO:0007669"/>
    <property type="project" value="TreeGrafter"/>
</dbReference>
<dbReference type="InterPro" id="IPR032880">
    <property type="entry name" value="CSC1/OSCA1-like_N"/>
</dbReference>
<feature type="transmembrane region" description="Helical" evidence="7">
    <location>
        <begin position="541"/>
        <end position="560"/>
    </location>
</feature>
<feature type="domain" description="CSC1/OSCA1-like cytosolic" evidence="11">
    <location>
        <begin position="161"/>
        <end position="339"/>
    </location>
</feature>
<comment type="similarity">
    <text evidence="2">Belongs to the CSC1 (TC 1.A.17) family.</text>
</comment>
<feature type="domain" description="10TM putative phosphate transporter extracellular tail" evidence="9">
    <location>
        <begin position="756"/>
        <end position="846"/>
    </location>
</feature>
<evidence type="ECO:0000259" key="11">
    <source>
        <dbReference type="Pfam" id="PF14703"/>
    </source>
</evidence>
<evidence type="ECO:0000256" key="5">
    <source>
        <dbReference type="ARBA" id="ARBA00022989"/>
    </source>
</evidence>
<evidence type="ECO:0000256" key="4">
    <source>
        <dbReference type="ARBA" id="ARBA00022692"/>
    </source>
</evidence>
<evidence type="ECO:0000313" key="12">
    <source>
        <dbReference type="EMBL" id="ODV85105.1"/>
    </source>
</evidence>
<evidence type="ECO:0000259" key="9">
    <source>
        <dbReference type="Pfam" id="PF12621"/>
    </source>
</evidence>
<evidence type="ECO:0000256" key="3">
    <source>
        <dbReference type="ARBA" id="ARBA00022448"/>
    </source>
</evidence>
<dbReference type="AlphaFoldDB" id="A0A1E4T008"/>
<feature type="transmembrane region" description="Helical" evidence="7">
    <location>
        <begin position="566"/>
        <end position="583"/>
    </location>
</feature>
<gene>
    <name evidence="12" type="ORF">CANARDRAFT_199240</name>
</gene>
<evidence type="ECO:0000259" key="10">
    <source>
        <dbReference type="Pfam" id="PF13967"/>
    </source>
</evidence>
<dbReference type="GO" id="GO:0005227">
    <property type="term" value="F:calcium-activated cation channel activity"/>
    <property type="evidence" value="ECO:0007669"/>
    <property type="project" value="InterPro"/>
</dbReference>
<organism evidence="12 13">
    <name type="scientific">[Candida] arabinofermentans NRRL YB-2248</name>
    <dbReference type="NCBI Taxonomy" id="983967"/>
    <lineage>
        <taxon>Eukaryota</taxon>
        <taxon>Fungi</taxon>
        <taxon>Dikarya</taxon>
        <taxon>Ascomycota</taxon>
        <taxon>Saccharomycotina</taxon>
        <taxon>Pichiomycetes</taxon>
        <taxon>Pichiales</taxon>
        <taxon>Pichiaceae</taxon>
        <taxon>Ogataea</taxon>
        <taxon>Ogataea/Candida clade</taxon>
    </lineage>
</organism>
<evidence type="ECO:0000256" key="7">
    <source>
        <dbReference type="SAM" id="Phobius"/>
    </source>
</evidence>
<feature type="transmembrane region" description="Helical" evidence="7">
    <location>
        <begin position="68"/>
        <end position="90"/>
    </location>
</feature>
<keyword evidence="13" id="KW-1185">Reference proteome</keyword>
<dbReference type="STRING" id="983967.A0A1E4T008"/>
<evidence type="ECO:0000259" key="8">
    <source>
        <dbReference type="Pfam" id="PF02714"/>
    </source>
</evidence>
<evidence type="ECO:0000256" key="1">
    <source>
        <dbReference type="ARBA" id="ARBA00004141"/>
    </source>
</evidence>
<feature type="transmembrane region" description="Helical" evidence="7">
    <location>
        <begin position="354"/>
        <end position="376"/>
    </location>
</feature>
<keyword evidence="5 7" id="KW-1133">Transmembrane helix</keyword>
<accession>A0A1E4T008</accession>
<dbReference type="PANTHER" id="PTHR13018">
    <property type="entry name" value="PROBABLE MEMBRANE PROTEIN DUF221-RELATED"/>
    <property type="match status" value="1"/>
</dbReference>
<sequence length="862" mass="98090">MTDTKNTSTQDVITSFKRIYQPKSSFDFVSSKEKPPPLPKGPWQWIPALLSKPPSFVIQYAGVDGYLFLRYLFIMSCCAFGGLLTLIILLPVNATNGKGETGLDQLGISNVGSVGRYYAHVFVSYIYYGCVMFVIHRELYFYSNLKNVIMSTPAYAKKLSSRTVIFQTASDQYLDEQEFFKLFDGVKRVWVERGQRSLAKKVEKRDKLAMKLEGALVSLLSKAFKAKLKADKKGETIEPENEIVCYVPQKKRPTMKLKPIFGKKVDVIEYCREELPKLNSEIEEMQSEYRSVKPMNSIAVEFENQYYAQLAYQARIHDQPFLFTPNHIGVNPSDIFWPNMRLFWWERLFRKTGAGFAIVALVILWAVPVFFVGVVSNLTYLTNKLHWLRFIYKLPTVLLGLVTSLLPTVMLAILMLLLPIFIRSMAKMAGAPSLQAVEYFTQQAYFAFQVIQVFLVTTISSSIASTVTQIIEDPTSAMSLLSSNIPKSSNFYVSYLVLQGFSISGGALFQVANLILFYVLSTLLDKTPRKKWRRFTSLGSYSWGTFFPVYTNLAVIFLTYAIIAPIMMLFAFAGFFCLYVAYLHNTIYVSGKGPDSVGKHYPRALFQTMTGIYLGEVCLLGLFAVSKSWGCIVLEAILIGITIFFHKTMNLAFDDLLSVVPNTVMRPLDGKTETLSWKPSSATSIFDNKYKRVTSIDSRSPFFSQDELELRDFEKKFNNDPYRTRKTPRDLAKVPLLVDGADYSSSKAPNNFFFKFLQPTSYLSFRPLKEYIPDTFYDSPNESPEWVEHAYDYPDVTAKCPILWIPKDPMGLSSIEIENLKDVIHISDEGAFFDNSGKINYAGSPPSYDTFFEKKEIVFDDE</sequence>
<dbReference type="PANTHER" id="PTHR13018:SF26">
    <property type="entry name" value="DOMAIN PROTEIN, PUTATIVE (AFU_ORTHOLOGUE AFUA_5G10920)-RELATED"/>
    <property type="match status" value="1"/>
</dbReference>
<proteinExistence type="inferred from homology"/>
<dbReference type="InterPro" id="IPR045122">
    <property type="entry name" value="Csc1-like"/>
</dbReference>
<feature type="domain" description="CSC1/OSCA1-like 7TM region" evidence="8">
    <location>
        <begin position="351"/>
        <end position="623"/>
    </location>
</feature>
<dbReference type="Pfam" id="PF14703">
    <property type="entry name" value="PHM7_cyt"/>
    <property type="match status" value="1"/>
</dbReference>
<feature type="transmembrane region" description="Helical" evidence="7">
    <location>
        <begin position="396"/>
        <end position="422"/>
    </location>
</feature>
<dbReference type="InterPro" id="IPR022257">
    <property type="entry name" value="PHM7_ext"/>
</dbReference>
<dbReference type="InterPro" id="IPR027815">
    <property type="entry name" value="CSC1/OSCA1-like_cyt"/>
</dbReference>
<dbReference type="Proteomes" id="UP000094801">
    <property type="component" value="Unassembled WGS sequence"/>
</dbReference>
<feature type="transmembrane region" description="Helical" evidence="7">
    <location>
        <begin position="117"/>
        <end position="136"/>
    </location>
</feature>
<evidence type="ECO:0008006" key="14">
    <source>
        <dbReference type="Google" id="ProtNLM"/>
    </source>
</evidence>
<evidence type="ECO:0000313" key="13">
    <source>
        <dbReference type="Proteomes" id="UP000094801"/>
    </source>
</evidence>
<dbReference type="Pfam" id="PF13967">
    <property type="entry name" value="RSN1_TM"/>
    <property type="match status" value="1"/>
</dbReference>
<evidence type="ECO:0000256" key="6">
    <source>
        <dbReference type="ARBA" id="ARBA00023136"/>
    </source>
</evidence>
<comment type="subcellular location">
    <subcellularLocation>
        <location evidence="1">Membrane</location>
        <topology evidence="1">Multi-pass membrane protein</topology>
    </subcellularLocation>
</comment>
<dbReference type="InterPro" id="IPR003864">
    <property type="entry name" value="CSC1/OSCA1-like_7TM"/>
</dbReference>
<feature type="domain" description="CSC1/OSCA1-like N-terminal transmembrane" evidence="10">
    <location>
        <begin position="15"/>
        <end position="138"/>
    </location>
</feature>
<dbReference type="EMBL" id="KV453853">
    <property type="protein sequence ID" value="ODV85105.1"/>
    <property type="molecule type" value="Genomic_DNA"/>
</dbReference>
<dbReference type="OrthoDB" id="1076608at2759"/>
<dbReference type="Pfam" id="PF12621">
    <property type="entry name" value="PHM7_ext"/>
    <property type="match status" value="1"/>
</dbReference>